<evidence type="ECO:0000313" key="4">
    <source>
        <dbReference type="EMBL" id="OJJ49978.1"/>
    </source>
</evidence>
<gene>
    <name evidence="4" type="ORF">ASPZODRAFT_1080551</name>
</gene>
<dbReference type="PANTHER" id="PTHR31605">
    <property type="entry name" value="GLYCEROL-3-PHOSPHATE O-ACYLTRANSFERASE 1"/>
    <property type="match status" value="1"/>
</dbReference>
<dbReference type="AlphaFoldDB" id="A0A1L9SS08"/>
<name>A0A1L9SS08_9EURO</name>
<feature type="transmembrane region" description="Helical" evidence="2">
    <location>
        <begin position="525"/>
        <end position="546"/>
    </location>
</feature>
<reference evidence="5" key="1">
    <citation type="journal article" date="2017" name="Genome Biol.">
        <title>Comparative genomics reveals high biological diversity and specific adaptations in the industrially and medically important fungal genus Aspergillus.</title>
        <authorList>
            <person name="de Vries R.P."/>
            <person name="Riley R."/>
            <person name="Wiebenga A."/>
            <person name="Aguilar-Osorio G."/>
            <person name="Amillis S."/>
            <person name="Uchima C.A."/>
            <person name="Anderluh G."/>
            <person name="Asadollahi M."/>
            <person name="Askin M."/>
            <person name="Barry K."/>
            <person name="Battaglia E."/>
            <person name="Bayram O."/>
            <person name="Benocci T."/>
            <person name="Braus-Stromeyer S.A."/>
            <person name="Caldana C."/>
            <person name="Canovas D."/>
            <person name="Cerqueira G.C."/>
            <person name="Chen F."/>
            <person name="Chen W."/>
            <person name="Choi C."/>
            <person name="Clum A."/>
            <person name="Dos Santos R.A."/>
            <person name="Damasio A.R."/>
            <person name="Diallinas G."/>
            <person name="Emri T."/>
            <person name="Fekete E."/>
            <person name="Flipphi M."/>
            <person name="Freyberg S."/>
            <person name="Gallo A."/>
            <person name="Gournas C."/>
            <person name="Habgood R."/>
            <person name="Hainaut M."/>
            <person name="Harispe M.L."/>
            <person name="Henrissat B."/>
            <person name="Hilden K.S."/>
            <person name="Hope R."/>
            <person name="Hossain A."/>
            <person name="Karabika E."/>
            <person name="Karaffa L."/>
            <person name="Karanyi Z."/>
            <person name="Krasevec N."/>
            <person name="Kuo A."/>
            <person name="Kusch H."/>
            <person name="LaButti K."/>
            <person name="Lagendijk E.L."/>
            <person name="Lapidus A."/>
            <person name="Levasseur A."/>
            <person name="Lindquist E."/>
            <person name="Lipzen A."/>
            <person name="Logrieco A.F."/>
            <person name="MacCabe A."/>
            <person name="Maekelae M.R."/>
            <person name="Malavazi I."/>
            <person name="Melin P."/>
            <person name="Meyer V."/>
            <person name="Mielnichuk N."/>
            <person name="Miskei M."/>
            <person name="Molnar A.P."/>
            <person name="Mule G."/>
            <person name="Ngan C.Y."/>
            <person name="Orejas M."/>
            <person name="Orosz E."/>
            <person name="Ouedraogo J.P."/>
            <person name="Overkamp K.M."/>
            <person name="Park H.-S."/>
            <person name="Perrone G."/>
            <person name="Piumi F."/>
            <person name="Punt P.J."/>
            <person name="Ram A.F."/>
            <person name="Ramon A."/>
            <person name="Rauscher S."/>
            <person name="Record E."/>
            <person name="Riano-Pachon D.M."/>
            <person name="Robert V."/>
            <person name="Roehrig J."/>
            <person name="Ruller R."/>
            <person name="Salamov A."/>
            <person name="Salih N.S."/>
            <person name="Samson R.A."/>
            <person name="Sandor E."/>
            <person name="Sanguinetti M."/>
            <person name="Schuetze T."/>
            <person name="Sepcic K."/>
            <person name="Shelest E."/>
            <person name="Sherlock G."/>
            <person name="Sophianopoulou V."/>
            <person name="Squina F.M."/>
            <person name="Sun H."/>
            <person name="Susca A."/>
            <person name="Todd R.B."/>
            <person name="Tsang A."/>
            <person name="Unkles S.E."/>
            <person name="van de Wiele N."/>
            <person name="van Rossen-Uffink D."/>
            <person name="Oliveira J.V."/>
            <person name="Vesth T.C."/>
            <person name="Visser J."/>
            <person name="Yu J.-H."/>
            <person name="Zhou M."/>
            <person name="Andersen M.R."/>
            <person name="Archer D.B."/>
            <person name="Baker S.E."/>
            <person name="Benoit I."/>
            <person name="Brakhage A.A."/>
            <person name="Braus G.H."/>
            <person name="Fischer R."/>
            <person name="Frisvad J.C."/>
            <person name="Goldman G.H."/>
            <person name="Houbraken J."/>
            <person name="Oakley B."/>
            <person name="Pocsi I."/>
            <person name="Scazzocchio C."/>
            <person name="Seiboth B."/>
            <person name="vanKuyk P.A."/>
            <person name="Wortman J."/>
            <person name="Dyer P.S."/>
            <person name="Grigoriev I.V."/>
        </authorList>
    </citation>
    <scope>NUCLEOTIDE SEQUENCE [LARGE SCALE GENOMIC DNA]</scope>
    <source>
        <strain evidence="5">CBS 506.65</strain>
    </source>
</reference>
<dbReference type="VEuPathDB" id="FungiDB:ASPZODRAFT_1080551"/>
<dbReference type="SUPFAM" id="SSF69593">
    <property type="entry name" value="Glycerol-3-phosphate (1)-acyltransferase"/>
    <property type="match status" value="1"/>
</dbReference>
<feature type="transmembrane region" description="Helical" evidence="2">
    <location>
        <begin position="15"/>
        <end position="35"/>
    </location>
</feature>
<protein>
    <recommendedName>
        <fullName evidence="3">Phospholipid/glycerol acyltransferase domain-containing protein</fullName>
    </recommendedName>
</protein>
<feature type="compositionally biased region" description="Basic and acidic residues" evidence="1">
    <location>
        <begin position="658"/>
        <end position="683"/>
    </location>
</feature>
<dbReference type="RefSeq" id="XP_022584488.1">
    <property type="nucleotide sequence ID" value="XM_022720957.1"/>
</dbReference>
<feature type="transmembrane region" description="Helical" evidence="2">
    <location>
        <begin position="474"/>
        <end position="496"/>
    </location>
</feature>
<keyword evidence="2" id="KW-1133">Transmembrane helix</keyword>
<dbReference type="GeneID" id="34607422"/>
<dbReference type="GO" id="GO:0004366">
    <property type="term" value="F:glycerol-3-phosphate O-acyltransferase activity"/>
    <property type="evidence" value="ECO:0007669"/>
    <property type="project" value="TreeGrafter"/>
</dbReference>
<feature type="domain" description="Phospholipid/glycerol acyltransferase" evidence="3">
    <location>
        <begin position="53"/>
        <end position="271"/>
    </location>
</feature>
<dbReference type="Pfam" id="PF01553">
    <property type="entry name" value="Acyltransferase"/>
    <property type="match status" value="1"/>
</dbReference>
<feature type="transmembrane region" description="Helical" evidence="2">
    <location>
        <begin position="420"/>
        <end position="441"/>
    </location>
</feature>
<keyword evidence="2" id="KW-0812">Transmembrane</keyword>
<dbReference type="InterPro" id="IPR002123">
    <property type="entry name" value="Plipid/glycerol_acylTrfase"/>
</dbReference>
<dbReference type="PANTHER" id="PTHR31605:SF0">
    <property type="entry name" value="GLYCEROL-3-PHOSPHATE O-ACYLTRANSFERASE 1"/>
    <property type="match status" value="1"/>
</dbReference>
<dbReference type="EMBL" id="KV878337">
    <property type="protein sequence ID" value="OJJ49978.1"/>
    <property type="molecule type" value="Genomic_DNA"/>
</dbReference>
<organism evidence="4 5">
    <name type="scientific">Penicilliopsis zonata CBS 506.65</name>
    <dbReference type="NCBI Taxonomy" id="1073090"/>
    <lineage>
        <taxon>Eukaryota</taxon>
        <taxon>Fungi</taxon>
        <taxon>Dikarya</taxon>
        <taxon>Ascomycota</taxon>
        <taxon>Pezizomycotina</taxon>
        <taxon>Eurotiomycetes</taxon>
        <taxon>Eurotiomycetidae</taxon>
        <taxon>Eurotiales</taxon>
        <taxon>Aspergillaceae</taxon>
        <taxon>Penicilliopsis</taxon>
    </lineage>
</organism>
<evidence type="ECO:0000313" key="5">
    <source>
        <dbReference type="Proteomes" id="UP000184188"/>
    </source>
</evidence>
<dbReference type="SMART" id="SM00563">
    <property type="entry name" value="PlsC"/>
    <property type="match status" value="1"/>
</dbReference>
<evidence type="ECO:0000256" key="1">
    <source>
        <dbReference type="SAM" id="MobiDB-lite"/>
    </source>
</evidence>
<proteinExistence type="predicted"/>
<evidence type="ECO:0000256" key="2">
    <source>
        <dbReference type="SAM" id="Phobius"/>
    </source>
</evidence>
<dbReference type="GO" id="GO:0016287">
    <property type="term" value="F:glycerone-phosphate O-acyltransferase activity"/>
    <property type="evidence" value="ECO:0007669"/>
    <property type="project" value="TreeGrafter"/>
</dbReference>
<dbReference type="OrthoDB" id="2427554at2759"/>
<accession>A0A1L9SS08</accession>
<sequence>MAGTEPRASSAAGQLVTWLYDLILWIFTLCLDVFFREIYPRGGWRIPEKGPVLIVAAPHANQFVDSAILMHILKSQAKRRVSFLTAEKSMREPYVGALARCMGALPVVRAMDLAKPGKGTIYQPDPENDPTLVHGVDTDFTQPEYTVGGQVIISAKGKGQEASSIEEILGPTALRVRNAFQIPLERRSEEGGGGVGWTFKVASHIDQSRMFNAVFEELSRGGCIGIFPEGGSHDRSNLLPLKAGAALMALGALARDPHCGLSIIPCGMNYFHAHKFRSRAVIEFGPPIHVHPDQIEAFKAGGKLKRNAVGSLLETIYEGLAAVTQISPDHETLMLVQSIRKLYNPISKKLPLPLVIEFNRRLLKGFTTHHSDPRVVQLKKAVTDYSNRLEALGVKDHQVEWGNAADKPWWLTVIILFYRLVKLCVLTVGTLPGLLLFWPVFVTSKVISEKKRRRALATSVVKLQGHDVVSSWKILVAMVLAPALYTYYTVIVTAWLHYNRRSGYYSHLVPTWMVARTYVPDRIPLWMFTVGFFSLMISITFAALRFGEIGMDIVKSLPPLLVALNPLSSSSLVKLGAHREALSVTVTNIIDDLGFGLMPDFDAEGIPTDSYNPEAYQSRLKSMPPSEPESRNRSRSRSSGPGVSLQGARLKALSSVQSDKDLQDVDKKIRGILKERGRKKTEDDGQLATGETILKYTVRFDEGKKER</sequence>
<keyword evidence="5" id="KW-1185">Reference proteome</keyword>
<keyword evidence="2" id="KW-0472">Membrane</keyword>
<dbReference type="STRING" id="1073090.A0A1L9SS08"/>
<evidence type="ECO:0000259" key="3">
    <source>
        <dbReference type="SMART" id="SM00563"/>
    </source>
</evidence>
<dbReference type="GO" id="GO:0008654">
    <property type="term" value="P:phospholipid biosynthetic process"/>
    <property type="evidence" value="ECO:0007669"/>
    <property type="project" value="TreeGrafter"/>
</dbReference>
<feature type="region of interest" description="Disordered" evidence="1">
    <location>
        <begin position="612"/>
        <end position="687"/>
    </location>
</feature>
<dbReference type="Proteomes" id="UP000184188">
    <property type="component" value="Unassembled WGS sequence"/>
</dbReference>
<dbReference type="InterPro" id="IPR052744">
    <property type="entry name" value="GPAT/DAPAT"/>
</dbReference>